<dbReference type="PANTHER" id="PTHR38847">
    <property type="match status" value="1"/>
</dbReference>
<dbReference type="RefSeq" id="WP_071802863.1">
    <property type="nucleotide sequence ID" value="NZ_MEIA01000007.1"/>
</dbReference>
<proteinExistence type="predicted"/>
<dbReference type="AlphaFoldDB" id="A0A1K0GWY7"/>
<comment type="caution">
    <text evidence="2">The sequence shown here is derived from an EMBL/GenBank/DDBJ whole genome shotgun (WGS) entry which is preliminary data.</text>
</comment>
<name>A0A1K0GWY7_9ACTN</name>
<protein>
    <recommendedName>
        <fullName evidence="4">DUF4360 domain-containing protein</fullName>
    </recommendedName>
</protein>
<dbReference type="Pfam" id="PF14273">
    <property type="entry name" value="DUF4360"/>
    <property type="match status" value="1"/>
</dbReference>
<accession>A0A1K0GWY7</accession>
<keyword evidence="3" id="KW-1185">Reference proteome</keyword>
<feature type="signal peptide" evidence="1">
    <location>
        <begin position="1"/>
        <end position="24"/>
    </location>
</feature>
<feature type="chain" id="PRO_5009664550" description="DUF4360 domain-containing protein" evidence="1">
    <location>
        <begin position="25"/>
        <end position="207"/>
    </location>
</feature>
<gene>
    <name evidence="2" type="ORF">BG844_01390</name>
</gene>
<evidence type="ECO:0000313" key="2">
    <source>
        <dbReference type="EMBL" id="OJF15916.1"/>
    </source>
</evidence>
<keyword evidence="1" id="KW-0732">Signal</keyword>
<evidence type="ECO:0008006" key="4">
    <source>
        <dbReference type="Google" id="ProtNLM"/>
    </source>
</evidence>
<dbReference type="InterPro" id="IPR025649">
    <property type="entry name" value="DUF4360"/>
</dbReference>
<evidence type="ECO:0000256" key="1">
    <source>
        <dbReference type="SAM" id="SignalP"/>
    </source>
</evidence>
<dbReference type="EMBL" id="MEIA01000007">
    <property type="protein sequence ID" value="OJF15916.1"/>
    <property type="molecule type" value="Genomic_DNA"/>
</dbReference>
<sequence>MLGMRVIAALLLSASMMTPARMSAAGPSDDQVTIEKLTVNGTGCRADTVAVALSPDKEAFTVMYSSYLAQAGTGARNQDQRRTCSLTVRLNVPATMQYAITAVDYRGFAHLEAGASASLSARYHFQGSGAPTYTVHSFASGLDDMWQVTDSASGGLVFSSCGQGRKVDIDTELRVRADRADAPTSHITMDSTDSEVASTYHLTYRHC</sequence>
<organism evidence="2 3">
    <name type="scientific">Couchioplanes caeruleus subsp. caeruleus</name>
    <dbReference type="NCBI Taxonomy" id="56427"/>
    <lineage>
        <taxon>Bacteria</taxon>
        <taxon>Bacillati</taxon>
        <taxon>Actinomycetota</taxon>
        <taxon>Actinomycetes</taxon>
        <taxon>Micromonosporales</taxon>
        <taxon>Micromonosporaceae</taxon>
        <taxon>Couchioplanes</taxon>
    </lineage>
</organism>
<dbReference type="PANTHER" id="PTHR38847:SF1">
    <property type="entry name" value="PSEUDOURIDINE SYNTHASE RSUA_RLUA-LIKE DOMAIN-CONTAINING PROTEIN"/>
    <property type="match status" value="1"/>
</dbReference>
<evidence type="ECO:0000313" key="3">
    <source>
        <dbReference type="Proteomes" id="UP000182486"/>
    </source>
</evidence>
<dbReference type="Proteomes" id="UP000182486">
    <property type="component" value="Unassembled WGS sequence"/>
</dbReference>
<reference evidence="2 3" key="1">
    <citation type="submission" date="2016-09" db="EMBL/GenBank/DDBJ databases">
        <title>Couchioplanes caeruleus draft genome sequence.</title>
        <authorList>
            <person name="Sheehan J."/>
            <person name="Caffrey P."/>
        </authorList>
    </citation>
    <scope>NUCLEOTIDE SEQUENCE [LARGE SCALE GENOMIC DNA]</scope>
    <source>
        <strain evidence="2 3">DSM 43634</strain>
    </source>
</reference>